<sequence length="1754" mass="186621">PNNLPTYPFQHHRYWLEDAAAGGEPESFGLRATQHPLLSATTTLAESDTVLLTGRLSAHSHPWAADHTVDGCSVLPATAYMELALQAGWLLGDLAVAELILDTPLLLPPEGTVDLQLTVGPSDEDDHRAFTVHAHAAEDTLDDDEPWQGSWTSHASGTLAPPSTHAPKALTSWPPTGAQAIDLDQLRGRLAGLGYDHGPAFQGLTKAWQLGDEIFAEVHAAEEASAECSRYVLHPALLATALQPLLAEADSAAQPTVWRGTALHAVGTDVLRVHATRHAEGFTLTVADRTGSPVASVDTLSLSPLTPEQLAPAGDARPDWLLGLEWPALETEADLSGTRPSGEPWALIGSGVTGLEEALGGERLPAHASVEALAEMLSGESGPVPAYAFLTASDCDTLFRDLWTWTTREETASTRLVIVTRRAVLPDPEDVQDLTSAPVWGLVRAAQAEHPGRLTLVDLDDEAASLCALPAALATEEPQLALRNGGIRIPRLCRSSSDDFPPPPEPDSAATGTLLVSGDGSLTAAVTEHLVTALGVRHVMLLGGDRDLAATLTGLGADVLTAPGCAADREAVAGALALLPAAHPLTGVLHVAAETPESLLASTAPEDFGNALRTATDAAWNLHELTLDLGLDSFLLLAPDPAGTLGGAGQATRAAVGSYLDALARYRRTLDRPGASLSWGPREGGQDRSPGGLTRFSAAQCGPVFALARRTDRACLLATRLNRSSLRSQAEGGLLAAPLRSLVSAVETAARGTGPGNGTEAAELTDTLAGRSESEQLRVLTGLIRDQVAAVLGHSSHETVDTSRAFKDLGFDSLTAVELRNRLCTATGWKLPSTLIFDYPSPESLAAFFRTRLLGSDEKVAATGAPSHHDEPIAIVAMSCRYPGEIRTPEDLWEVVASERDVISPFPTNRGWDLDRLFDPDASRAGTSYAREGGFVHDADEFDPAFFGISPREATSMDPQQRLLLETAWEAFERAGIDPSSLHGSRTGVFTGVVYTDYGSRVKLPAEMEGYLGIGSAGSIASGRISYTLGLEGPAVTVDTACSSSLVALHLAVRALRNSECDLALAGGATILANPDIFIGFSRQRGLARDSRCKAFAAAADGTAFGEGVGLLLVERLSDARRNGHQVLAVVRGTAINQDGASNGLTAPNGPSQQRVIRQALADSGLAPADVDAMEAHGTGTTLGDPIEAQALLATYGQDRPAEEPLYLGSLKSNIGHTQAAAGVAGIIKMIMAMRHELLPRTLHIDEPTPHVDWESGAVQLLDEAREWPRNGHPRRAAVSGFGMSGTNAHVVLEEAPDQPEPAVEEDPGELEPVLVGVEGQEEPDPVTADTPLAPWLLSGHTEQALRDHATRLHTYALTHTTPTELNTTAHTLTQGRTHHTHRTVIAPTDHTDLLNALHALTHNTPHPSLVQATTTEPGKTVFVFPGQGSQWHGMAHQLLTTSPTFTHHLTQACQALQPHTDHNILDLLNNPHTPPPDRVDITQPALFAVMTSLARLWQHHDIHPDAVLGHSQGEIAAAHIAGALTLNDAAKIVALRSKALLTLANTGTMASIPLPPNETQTHLTPYNDLHIAAHNGPHTTVIAGNTQQIHHLTTHLNNHNIRARTIPVDYASHTPHITPLHDTLLQLLHDITPTHSTTPFYSTLHAQPIDTTQLTAQYWYDNLRNPVQLHPTVLTLLNNGHTQFIETSPHPVLTTALQDTADTTPHTTLTTGTLRRNQGTTHRFHLSLAQLHTHGTPTNWHPPPPQPTPQNHP</sequence>
<dbReference type="SUPFAM" id="SSF53901">
    <property type="entry name" value="Thiolase-like"/>
    <property type="match status" value="1"/>
</dbReference>
<feature type="non-terminal residue" evidence="13">
    <location>
        <position position="1754"/>
    </location>
</feature>
<evidence type="ECO:0000256" key="5">
    <source>
        <dbReference type="ARBA" id="ARBA00023194"/>
    </source>
</evidence>
<feature type="domain" description="PKS/mFAS DH" evidence="12">
    <location>
        <begin position="35"/>
        <end position="335"/>
    </location>
</feature>
<dbReference type="InterPro" id="IPR020807">
    <property type="entry name" value="PKS_DH"/>
</dbReference>
<dbReference type="InterPro" id="IPR049552">
    <property type="entry name" value="PKS_DH_N"/>
</dbReference>
<dbReference type="EMBL" id="JANCPR020000100">
    <property type="protein sequence ID" value="MDJ1138558.1"/>
    <property type="molecule type" value="Genomic_DNA"/>
</dbReference>
<comment type="caution">
    <text evidence="13">The sequence shown here is derived from an EMBL/GenBank/DDBJ whole genome shotgun (WGS) entry which is preliminary data.</text>
</comment>
<reference evidence="13 14" key="1">
    <citation type="submission" date="2023-05" db="EMBL/GenBank/DDBJ databases">
        <title>Streptantibioticus silvisoli sp. nov., acidotolerant actinomycetes 1 from pine litter.</title>
        <authorList>
            <person name="Swiecimska M."/>
            <person name="Golinska P."/>
            <person name="Sangal V."/>
            <person name="Wachnowicz B."/>
            <person name="Goodfellow M."/>
        </authorList>
    </citation>
    <scope>NUCLEOTIDE SEQUENCE [LARGE SCALE GENOMIC DNA]</scope>
    <source>
        <strain evidence="13 14">DSM 42109</strain>
    </source>
</reference>
<dbReference type="PROSITE" id="PS00012">
    <property type="entry name" value="PHOSPHOPANTETHEINE"/>
    <property type="match status" value="1"/>
</dbReference>
<keyword evidence="14" id="KW-1185">Reference proteome</keyword>
<dbReference type="SMART" id="SM00823">
    <property type="entry name" value="PKS_PP"/>
    <property type="match status" value="1"/>
</dbReference>
<dbReference type="SUPFAM" id="SSF51735">
    <property type="entry name" value="NAD(P)-binding Rossmann-fold domains"/>
    <property type="match status" value="2"/>
</dbReference>
<feature type="region of interest" description="Disordered" evidence="9">
    <location>
        <begin position="1734"/>
        <end position="1754"/>
    </location>
</feature>
<evidence type="ECO:0000313" key="14">
    <source>
        <dbReference type="Proteomes" id="UP001214441"/>
    </source>
</evidence>
<dbReference type="Pfam" id="PF22953">
    <property type="entry name" value="SpnB_Rossmann"/>
    <property type="match status" value="1"/>
</dbReference>
<dbReference type="Pfam" id="PF21089">
    <property type="entry name" value="PKS_DH_N"/>
    <property type="match status" value="1"/>
</dbReference>
<dbReference type="InterPro" id="IPR014031">
    <property type="entry name" value="Ketoacyl_synth_C"/>
</dbReference>
<dbReference type="Pfam" id="PF08659">
    <property type="entry name" value="KR"/>
    <property type="match status" value="1"/>
</dbReference>
<dbReference type="Proteomes" id="UP001214441">
    <property type="component" value="Unassembled WGS sequence"/>
</dbReference>
<dbReference type="InterPro" id="IPR050091">
    <property type="entry name" value="PKS_NRPS_Biosynth_Enz"/>
</dbReference>
<dbReference type="InterPro" id="IPR006162">
    <property type="entry name" value="Ppantetheine_attach_site"/>
</dbReference>
<evidence type="ECO:0000256" key="3">
    <source>
        <dbReference type="ARBA" id="ARBA00022553"/>
    </source>
</evidence>
<evidence type="ECO:0000256" key="8">
    <source>
        <dbReference type="PROSITE-ProRule" id="PRU01363"/>
    </source>
</evidence>
<feature type="non-terminal residue" evidence="13">
    <location>
        <position position="1"/>
    </location>
</feature>
<evidence type="ECO:0000256" key="1">
    <source>
        <dbReference type="ARBA" id="ARBA00004792"/>
    </source>
</evidence>
<dbReference type="Gene3D" id="3.40.366.10">
    <property type="entry name" value="Malonyl-Coenzyme A Acyl Carrier Protein, domain 2"/>
    <property type="match status" value="1"/>
</dbReference>
<evidence type="ECO:0000313" key="13">
    <source>
        <dbReference type="EMBL" id="MDJ1138558.1"/>
    </source>
</evidence>
<keyword evidence="7" id="KW-0012">Acyltransferase</keyword>
<evidence type="ECO:0000259" key="12">
    <source>
        <dbReference type="PROSITE" id="PS52019"/>
    </source>
</evidence>
<keyword evidence="2" id="KW-0596">Phosphopantetheine</keyword>
<feature type="compositionally biased region" description="Pro residues" evidence="9">
    <location>
        <begin position="1741"/>
        <end position="1754"/>
    </location>
</feature>
<keyword evidence="5" id="KW-0045">Antibiotic biosynthesis</keyword>
<keyword evidence="4" id="KW-0808">Transferase</keyword>
<dbReference type="InterPro" id="IPR057326">
    <property type="entry name" value="KR_dom"/>
</dbReference>
<comment type="pathway">
    <text evidence="1">Antibiotic biosynthesis.</text>
</comment>
<dbReference type="InterPro" id="IPR013968">
    <property type="entry name" value="PKS_KR"/>
</dbReference>
<dbReference type="Gene3D" id="3.40.47.10">
    <property type="match status" value="1"/>
</dbReference>
<dbReference type="InterPro" id="IPR016036">
    <property type="entry name" value="Malonyl_transacylase_ACP-bd"/>
</dbReference>
<dbReference type="Pfam" id="PF16197">
    <property type="entry name" value="KAsynt_C_assoc"/>
    <property type="match status" value="1"/>
</dbReference>
<dbReference type="SUPFAM" id="SSF52151">
    <property type="entry name" value="FabD/lysophospholipase-like"/>
    <property type="match status" value="1"/>
</dbReference>
<dbReference type="Pfam" id="PF00109">
    <property type="entry name" value="ketoacyl-synt"/>
    <property type="match status" value="1"/>
</dbReference>
<dbReference type="SMART" id="SM01294">
    <property type="entry name" value="PKS_PP_betabranch"/>
    <property type="match status" value="1"/>
</dbReference>
<evidence type="ECO:0000256" key="6">
    <source>
        <dbReference type="ARBA" id="ARBA00023268"/>
    </source>
</evidence>
<dbReference type="Gene3D" id="3.10.129.110">
    <property type="entry name" value="Polyketide synthase dehydratase"/>
    <property type="match status" value="1"/>
</dbReference>
<dbReference type="InterPro" id="IPR016035">
    <property type="entry name" value="Acyl_Trfase/lysoPLipase"/>
</dbReference>
<dbReference type="SMART" id="SM00826">
    <property type="entry name" value="PKS_DH"/>
    <property type="match status" value="1"/>
</dbReference>
<evidence type="ECO:0000256" key="7">
    <source>
        <dbReference type="ARBA" id="ARBA00023315"/>
    </source>
</evidence>
<feature type="domain" description="Carrier" evidence="10">
    <location>
        <begin position="778"/>
        <end position="853"/>
    </location>
</feature>
<feature type="domain" description="Ketosynthase family 3 (KS3)" evidence="11">
    <location>
        <begin position="870"/>
        <end position="1295"/>
    </location>
</feature>
<dbReference type="InterPro" id="IPR049551">
    <property type="entry name" value="PKS_DH_C"/>
</dbReference>
<dbReference type="InterPro" id="IPR009081">
    <property type="entry name" value="PP-bd_ACP"/>
</dbReference>
<dbReference type="InterPro" id="IPR014043">
    <property type="entry name" value="Acyl_transferase_dom"/>
</dbReference>
<feature type="region of interest" description="N-terminal hotdog fold" evidence="8">
    <location>
        <begin position="35"/>
        <end position="166"/>
    </location>
</feature>
<keyword evidence="3" id="KW-0597">Phosphoprotein</keyword>
<dbReference type="Gene3D" id="3.30.70.3290">
    <property type="match status" value="1"/>
</dbReference>
<dbReference type="Pfam" id="PF00698">
    <property type="entry name" value="Acyl_transf_1"/>
    <property type="match status" value="1"/>
</dbReference>
<keyword evidence="6" id="KW-0511">Multifunctional enzyme</keyword>
<dbReference type="PROSITE" id="PS52004">
    <property type="entry name" value="KS3_2"/>
    <property type="match status" value="1"/>
</dbReference>
<dbReference type="Pfam" id="PF00550">
    <property type="entry name" value="PP-binding"/>
    <property type="match status" value="1"/>
</dbReference>
<dbReference type="InterPro" id="IPR016039">
    <property type="entry name" value="Thiolase-like"/>
</dbReference>
<protein>
    <submittedName>
        <fullName evidence="13">Type I polyketide synthase</fullName>
    </submittedName>
</protein>
<gene>
    <name evidence="13" type="ORF">NMN56_042705</name>
</gene>
<dbReference type="InterPro" id="IPR018201">
    <property type="entry name" value="Ketoacyl_synth_AS"/>
</dbReference>
<dbReference type="SUPFAM" id="SSF47336">
    <property type="entry name" value="ACP-like"/>
    <property type="match status" value="1"/>
</dbReference>
<dbReference type="Pfam" id="PF14765">
    <property type="entry name" value="PS-DH"/>
    <property type="match status" value="1"/>
</dbReference>
<dbReference type="SMART" id="SM00825">
    <property type="entry name" value="PKS_KS"/>
    <property type="match status" value="1"/>
</dbReference>
<dbReference type="InterPro" id="IPR049900">
    <property type="entry name" value="PKS_mFAS_DH"/>
</dbReference>
<dbReference type="SMART" id="SM00827">
    <property type="entry name" value="PKS_AT"/>
    <property type="match status" value="1"/>
</dbReference>
<dbReference type="Gene3D" id="3.40.50.720">
    <property type="entry name" value="NAD(P)-binding Rossmann-like Domain"/>
    <property type="match status" value="1"/>
</dbReference>
<dbReference type="InterPro" id="IPR020806">
    <property type="entry name" value="PKS_PP-bd"/>
</dbReference>
<name>A0ABT7AB35_9ACTN</name>
<feature type="region of interest" description="C-terminal hotdog fold" evidence="8">
    <location>
        <begin position="178"/>
        <end position="335"/>
    </location>
</feature>
<dbReference type="InterPro" id="IPR032821">
    <property type="entry name" value="PKS_assoc"/>
</dbReference>
<proteinExistence type="predicted"/>
<evidence type="ECO:0000256" key="4">
    <source>
        <dbReference type="ARBA" id="ARBA00022679"/>
    </source>
</evidence>
<dbReference type="Pfam" id="PF02801">
    <property type="entry name" value="Ketoacyl-synt_C"/>
    <property type="match status" value="1"/>
</dbReference>
<feature type="region of interest" description="Disordered" evidence="9">
    <location>
        <begin position="138"/>
        <end position="165"/>
    </location>
</feature>
<dbReference type="Gene3D" id="1.10.1200.10">
    <property type="entry name" value="ACP-like"/>
    <property type="match status" value="1"/>
</dbReference>
<evidence type="ECO:0000259" key="10">
    <source>
        <dbReference type="PROSITE" id="PS50075"/>
    </source>
</evidence>
<dbReference type="PANTHER" id="PTHR43775">
    <property type="entry name" value="FATTY ACID SYNTHASE"/>
    <property type="match status" value="1"/>
</dbReference>
<dbReference type="InterPro" id="IPR036291">
    <property type="entry name" value="NAD(P)-bd_dom_sf"/>
</dbReference>
<dbReference type="InterPro" id="IPR001227">
    <property type="entry name" value="Ac_transferase_dom_sf"/>
</dbReference>
<accession>A0ABT7AB35</accession>
<dbReference type="InterPro" id="IPR020841">
    <property type="entry name" value="PKS_Beta-ketoAc_synthase_dom"/>
</dbReference>
<dbReference type="InterPro" id="IPR014030">
    <property type="entry name" value="Ketoacyl_synth_N"/>
</dbReference>
<evidence type="ECO:0000256" key="2">
    <source>
        <dbReference type="ARBA" id="ARBA00022450"/>
    </source>
</evidence>
<dbReference type="SMART" id="SM00822">
    <property type="entry name" value="PKS_KR"/>
    <property type="match status" value="1"/>
</dbReference>
<evidence type="ECO:0000259" key="11">
    <source>
        <dbReference type="PROSITE" id="PS52004"/>
    </source>
</evidence>
<dbReference type="PROSITE" id="PS50075">
    <property type="entry name" value="CARRIER"/>
    <property type="match status" value="1"/>
</dbReference>
<dbReference type="CDD" id="cd00833">
    <property type="entry name" value="PKS"/>
    <property type="match status" value="1"/>
</dbReference>
<dbReference type="PROSITE" id="PS52019">
    <property type="entry name" value="PKS_MFAS_DH"/>
    <property type="match status" value="1"/>
</dbReference>
<organism evidence="13 14">
    <name type="scientific">Streptomyces iconiensis</name>
    <dbReference type="NCBI Taxonomy" id="1384038"/>
    <lineage>
        <taxon>Bacteria</taxon>
        <taxon>Bacillati</taxon>
        <taxon>Actinomycetota</taxon>
        <taxon>Actinomycetes</taxon>
        <taxon>Kitasatosporales</taxon>
        <taxon>Streptomycetaceae</taxon>
        <taxon>Streptomyces</taxon>
    </lineage>
</organism>
<evidence type="ECO:0000256" key="9">
    <source>
        <dbReference type="SAM" id="MobiDB-lite"/>
    </source>
</evidence>
<dbReference type="RefSeq" id="WP_283742574.1">
    <property type="nucleotide sequence ID" value="NZ_JANCPR020000100.1"/>
</dbReference>
<comment type="caution">
    <text evidence="8">Lacks conserved residue(s) required for the propagation of feature annotation.</text>
</comment>
<dbReference type="InterPro" id="IPR055123">
    <property type="entry name" value="SpnB-like_Rossmann"/>
</dbReference>
<dbReference type="PROSITE" id="PS00606">
    <property type="entry name" value="KS3_1"/>
    <property type="match status" value="1"/>
</dbReference>
<dbReference type="InterPro" id="IPR042104">
    <property type="entry name" value="PKS_dehydratase_sf"/>
</dbReference>
<dbReference type="InterPro" id="IPR036736">
    <property type="entry name" value="ACP-like_sf"/>
</dbReference>
<dbReference type="CDD" id="cd08956">
    <property type="entry name" value="KR_3_FAS_SDR_x"/>
    <property type="match status" value="1"/>
</dbReference>
<dbReference type="PANTHER" id="PTHR43775:SF51">
    <property type="entry name" value="INACTIVE PHENOLPHTHIOCEROL SYNTHESIS POLYKETIDE SYNTHASE TYPE I PKS1-RELATED"/>
    <property type="match status" value="1"/>
</dbReference>
<dbReference type="SUPFAM" id="SSF55048">
    <property type="entry name" value="Probable ACP-binding domain of malonyl-CoA ACP transacylase"/>
    <property type="match status" value="1"/>
</dbReference>